<feature type="domain" description="GGDEF" evidence="4">
    <location>
        <begin position="508"/>
        <end position="635"/>
    </location>
</feature>
<dbReference type="RefSeq" id="WP_129062475.1">
    <property type="nucleotide sequence ID" value="NZ_NXIE01000006.1"/>
</dbReference>
<dbReference type="OrthoDB" id="5347817at2"/>
<dbReference type="Pfam" id="PF00990">
    <property type="entry name" value="GGDEF"/>
    <property type="match status" value="1"/>
</dbReference>
<keyword evidence="3" id="KW-0812">Transmembrane</keyword>
<proteinExistence type="predicted"/>
<dbReference type="InterPro" id="IPR043128">
    <property type="entry name" value="Rev_trsase/Diguanyl_cyclase"/>
</dbReference>
<evidence type="ECO:0000259" key="4">
    <source>
        <dbReference type="PROSITE" id="PS50887"/>
    </source>
</evidence>
<accession>A0A4Q1ARF7</accession>
<dbReference type="CDD" id="cd01949">
    <property type="entry name" value="GGDEF"/>
    <property type="match status" value="1"/>
</dbReference>
<dbReference type="FunFam" id="3.30.70.270:FF:000001">
    <property type="entry name" value="Diguanylate cyclase domain protein"/>
    <property type="match status" value="1"/>
</dbReference>
<evidence type="ECO:0000256" key="3">
    <source>
        <dbReference type="SAM" id="Phobius"/>
    </source>
</evidence>
<organism evidence="5 6">
    <name type="scientific">Halarcobacter mediterraneus</name>
    <dbReference type="NCBI Taxonomy" id="2023153"/>
    <lineage>
        <taxon>Bacteria</taxon>
        <taxon>Pseudomonadati</taxon>
        <taxon>Campylobacterota</taxon>
        <taxon>Epsilonproteobacteria</taxon>
        <taxon>Campylobacterales</taxon>
        <taxon>Arcobacteraceae</taxon>
        <taxon>Halarcobacter</taxon>
    </lineage>
</organism>
<dbReference type="PANTHER" id="PTHR45138:SF9">
    <property type="entry name" value="DIGUANYLATE CYCLASE DGCM-RELATED"/>
    <property type="match status" value="1"/>
</dbReference>
<evidence type="ECO:0000256" key="1">
    <source>
        <dbReference type="ARBA" id="ARBA00012528"/>
    </source>
</evidence>
<dbReference type="InterPro" id="IPR050469">
    <property type="entry name" value="Diguanylate_Cyclase"/>
</dbReference>
<evidence type="ECO:0000313" key="6">
    <source>
        <dbReference type="Proteomes" id="UP000289718"/>
    </source>
</evidence>
<dbReference type="SUPFAM" id="SSF55073">
    <property type="entry name" value="Nucleotide cyclase"/>
    <property type="match status" value="1"/>
</dbReference>
<keyword evidence="6" id="KW-1185">Reference proteome</keyword>
<dbReference type="InterPro" id="IPR029150">
    <property type="entry name" value="dCache_3"/>
</dbReference>
<dbReference type="EMBL" id="NXIE01000006">
    <property type="protein sequence ID" value="RXK11606.1"/>
    <property type="molecule type" value="Genomic_DNA"/>
</dbReference>
<sequence length="635" mass="75543">MKNKIIILFFCICVIFSTISLSFYIKYNKDKEINSNNNKSIKMIKVAYNSIFNAHKITAKVQYYEILENTKVLNKLKDFKHAKNELEKNLIRNKLYNLLIKKYTKLKQLGIIQFHFHTNDGKSLLRFHKPIKYGDNIISIRKSIESANKKFKPYFGFESGRAFSGFRYVFPIIYEKEHLGSVEFSIPFEVIERELQAVLPKIKYQLHLNKAISYEKIFDSYKEEIKESNILNNYYIQANSIENKNKIEHINIIEKRLPSLIKKEQVLKEEDFTINFIEKNIPYRINFLSIKNANNIHEAYLTCYCNFEELLEINKRYFIFQFLLIAVSFIVLFLTSLLLKQINHIMKKNKNIQQLLDTQNNIVILTDGENLHFVNTKFFDFFNFKSLKDFKKYHKCICELFCENDKFFHLGKVKENENWLDRIQELPHSERIVSMLAKDFSLHAFSVTINKFDDDFMILTFTDISQTILNYIELEEKTIRDKLTGAFNREYFEQNYKNLLSEFNKDDFHFALAILDIDHFKLINDTYGHDIGDEVLIQFVKTVEKYSRKDDIFIRWGGEEFLLLLKVHSKKDLQKALEHIRKVIELQEFSKVGHKTCCLGGTMYKEKENIKETIKRADQAVYKAKERGRNKVVIY</sequence>
<keyword evidence="3" id="KW-1133">Transmembrane helix</keyword>
<name>A0A4Q1ARF7_9BACT</name>
<comment type="catalytic activity">
    <reaction evidence="2">
        <text>2 GTP = 3',3'-c-di-GMP + 2 diphosphate</text>
        <dbReference type="Rhea" id="RHEA:24898"/>
        <dbReference type="ChEBI" id="CHEBI:33019"/>
        <dbReference type="ChEBI" id="CHEBI:37565"/>
        <dbReference type="ChEBI" id="CHEBI:58805"/>
        <dbReference type="EC" id="2.7.7.65"/>
    </reaction>
</comment>
<dbReference type="GO" id="GO:1902201">
    <property type="term" value="P:negative regulation of bacterial-type flagellum-dependent cell motility"/>
    <property type="evidence" value="ECO:0007669"/>
    <property type="project" value="TreeGrafter"/>
</dbReference>
<dbReference type="GO" id="GO:0043709">
    <property type="term" value="P:cell adhesion involved in single-species biofilm formation"/>
    <property type="evidence" value="ECO:0007669"/>
    <property type="project" value="TreeGrafter"/>
</dbReference>
<evidence type="ECO:0000256" key="2">
    <source>
        <dbReference type="ARBA" id="ARBA00034247"/>
    </source>
</evidence>
<dbReference type="GO" id="GO:0005886">
    <property type="term" value="C:plasma membrane"/>
    <property type="evidence" value="ECO:0007669"/>
    <property type="project" value="TreeGrafter"/>
</dbReference>
<dbReference type="InterPro" id="IPR000160">
    <property type="entry name" value="GGDEF_dom"/>
</dbReference>
<dbReference type="PANTHER" id="PTHR45138">
    <property type="entry name" value="REGULATORY COMPONENTS OF SENSORY TRANSDUCTION SYSTEM"/>
    <property type="match status" value="1"/>
</dbReference>
<protein>
    <recommendedName>
        <fullName evidence="1">diguanylate cyclase</fullName>
        <ecNumber evidence="1">2.7.7.65</ecNumber>
    </recommendedName>
</protein>
<comment type="caution">
    <text evidence="5">The sequence shown here is derived from an EMBL/GenBank/DDBJ whole genome shotgun (WGS) entry which is preliminary data.</text>
</comment>
<dbReference type="Pfam" id="PF14827">
    <property type="entry name" value="dCache_3"/>
    <property type="match status" value="1"/>
</dbReference>
<dbReference type="GO" id="GO:0052621">
    <property type="term" value="F:diguanylate cyclase activity"/>
    <property type="evidence" value="ECO:0007669"/>
    <property type="project" value="UniProtKB-EC"/>
</dbReference>
<keyword evidence="3" id="KW-0472">Membrane</keyword>
<dbReference type="InterPro" id="IPR029787">
    <property type="entry name" value="Nucleotide_cyclase"/>
</dbReference>
<dbReference type="PROSITE" id="PS50887">
    <property type="entry name" value="GGDEF"/>
    <property type="match status" value="1"/>
</dbReference>
<dbReference type="SMART" id="SM00267">
    <property type="entry name" value="GGDEF"/>
    <property type="match status" value="1"/>
</dbReference>
<reference evidence="5 6" key="1">
    <citation type="submission" date="2017-09" db="EMBL/GenBank/DDBJ databases">
        <title>Genomics of the genus Arcobacter.</title>
        <authorList>
            <person name="Perez-Cataluna A."/>
            <person name="Figueras M.J."/>
            <person name="Salas-Masso N."/>
        </authorList>
    </citation>
    <scope>NUCLEOTIDE SEQUENCE [LARGE SCALE GENOMIC DNA]</scope>
    <source>
        <strain evidence="5 6">F156-34</strain>
    </source>
</reference>
<feature type="transmembrane region" description="Helical" evidence="3">
    <location>
        <begin position="317"/>
        <end position="339"/>
    </location>
</feature>
<dbReference type="NCBIfam" id="TIGR00254">
    <property type="entry name" value="GGDEF"/>
    <property type="match status" value="1"/>
</dbReference>
<gene>
    <name evidence="5" type="ORF">CP965_12610</name>
</gene>
<dbReference type="Proteomes" id="UP000289718">
    <property type="component" value="Unassembled WGS sequence"/>
</dbReference>
<evidence type="ECO:0000313" key="5">
    <source>
        <dbReference type="EMBL" id="RXK11606.1"/>
    </source>
</evidence>
<dbReference type="AlphaFoldDB" id="A0A4Q1ARF7"/>
<dbReference type="EC" id="2.7.7.65" evidence="1"/>
<dbReference type="Gene3D" id="3.30.70.270">
    <property type="match status" value="1"/>
</dbReference>